<keyword evidence="4 5" id="KW-0949">S-adenosyl-L-methionine</keyword>
<evidence type="ECO:0000256" key="5">
    <source>
        <dbReference type="HAMAP-Rule" id="MF_01547"/>
    </source>
</evidence>
<dbReference type="EMBL" id="LKCM01000280">
    <property type="protein sequence ID" value="KPQ41990.1"/>
    <property type="molecule type" value="Genomic_DNA"/>
</dbReference>
<comment type="similarity">
    <text evidence="5">Belongs to the class I-like SAM-binding methyltransferase superfamily. RNA methyltransferase RlmE family.</text>
</comment>
<feature type="binding site" evidence="5">
    <location>
        <position position="50"/>
    </location>
    <ligand>
        <name>S-adenosyl-L-methionine</name>
        <dbReference type="ChEBI" id="CHEBI:59789"/>
    </ligand>
</feature>
<protein>
    <recommendedName>
        <fullName evidence="5">Ribosomal RNA large subunit methyltransferase E</fullName>
        <ecNumber evidence="5">2.1.1.166</ecNumber>
    </recommendedName>
    <alternativeName>
        <fullName evidence="5">23S rRNA Um2552 methyltransferase</fullName>
    </alternativeName>
    <alternativeName>
        <fullName evidence="5">rRNA (uridine-2'-O-)-methyltransferase</fullName>
    </alternativeName>
</protein>
<dbReference type="Proteomes" id="UP000050360">
    <property type="component" value="Unassembled WGS sequence"/>
</dbReference>
<comment type="catalytic activity">
    <reaction evidence="5">
        <text>uridine(2552) in 23S rRNA + S-adenosyl-L-methionine = 2'-O-methyluridine(2552) in 23S rRNA + S-adenosyl-L-homocysteine + H(+)</text>
        <dbReference type="Rhea" id="RHEA:42720"/>
        <dbReference type="Rhea" id="RHEA-COMP:10202"/>
        <dbReference type="Rhea" id="RHEA-COMP:10203"/>
        <dbReference type="ChEBI" id="CHEBI:15378"/>
        <dbReference type="ChEBI" id="CHEBI:57856"/>
        <dbReference type="ChEBI" id="CHEBI:59789"/>
        <dbReference type="ChEBI" id="CHEBI:65315"/>
        <dbReference type="ChEBI" id="CHEBI:74478"/>
        <dbReference type="EC" id="2.1.1.166"/>
    </reaction>
</comment>
<dbReference type="Pfam" id="PF01728">
    <property type="entry name" value="FtsJ"/>
    <property type="match status" value="1"/>
</dbReference>
<name>A0A0P7ZEP8_9EURY</name>
<sequence>MPRDRRDFFYRKAKDEGYRSRAAFKLKQINEKFKIINKGDTVVDLGAAPGGWLQVAKELSGGIVVGVDILDIEEIEGVDVIKGDIRLDKTIEKIREKIKSDRADAVICDAAPNLSGSWSYDHARSIDLSTSALECARKILKNGGNFAVKVFQGDMFPNFLNKVRGIFGKVQAFSPEASRQQSAEIYIIGKELLTDAVKMNGEYAVTIEDTGASGDGIAKINDFVVFVKDAKKGEKLNIRIRFIKPNFAFGDRI</sequence>
<keyword evidence="3 5" id="KW-0808">Transferase</keyword>
<dbReference type="GO" id="GO:0008650">
    <property type="term" value="F:rRNA (uridine-2'-O-)-methyltransferase activity"/>
    <property type="evidence" value="ECO:0007669"/>
    <property type="project" value="UniProtKB-UniRule"/>
</dbReference>
<evidence type="ECO:0000256" key="4">
    <source>
        <dbReference type="ARBA" id="ARBA00022691"/>
    </source>
</evidence>
<dbReference type="GO" id="GO:0005737">
    <property type="term" value="C:cytoplasm"/>
    <property type="evidence" value="ECO:0007669"/>
    <property type="project" value="UniProtKB-SubCell"/>
</dbReference>
<evidence type="ECO:0000256" key="3">
    <source>
        <dbReference type="ARBA" id="ARBA00022679"/>
    </source>
</evidence>
<reference evidence="7 8" key="1">
    <citation type="submission" date="2015-09" db="EMBL/GenBank/DDBJ databases">
        <title>A metagenomics-based metabolic model of nitrate-dependent anaerobic oxidation of methane by Methanoperedens-like archaea.</title>
        <authorList>
            <person name="Arshad A."/>
            <person name="Speth D.R."/>
            <person name="De Graaf R.M."/>
            <person name="Op Den Camp H.J."/>
            <person name="Jetten M.S."/>
            <person name="Welte C.U."/>
        </authorList>
    </citation>
    <scope>NUCLEOTIDE SEQUENCE [LARGE SCALE GENOMIC DNA]</scope>
</reference>
<accession>A0A0P7ZEP8</accession>
<feature type="active site" description="Proton acceptor" evidence="5">
    <location>
        <position position="149"/>
    </location>
</feature>
<dbReference type="EC" id="2.1.1.166" evidence="5"/>
<dbReference type="Pfam" id="PF01938">
    <property type="entry name" value="TRAM"/>
    <property type="match status" value="1"/>
</dbReference>
<evidence type="ECO:0000256" key="2">
    <source>
        <dbReference type="ARBA" id="ARBA00022603"/>
    </source>
</evidence>
<keyword evidence="2 5" id="KW-0489">Methyltransferase</keyword>
<dbReference type="PANTHER" id="PTHR10920">
    <property type="entry name" value="RIBOSOMAL RNA METHYLTRANSFERASE"/>
    <property type="match status" value="1"/>
</dbReference>
<dbReference type="PANTHER" id="PTHR10920:SF13">
    <property type="entry name" value="PRE-RRNA 2'-O-RIBOSE RNA METHYLTRANSFERASE FTSJ3"/>
    <property type="match status" value="1"/>
</dbReference>
<gene>
    <name evidence="5" type="primary">rlmE</name>
    <name evidence="7" type="ORF">MPEBLZ_03464</name>
</gene>
<feature type="binding site" evidence="5">
    <location>
        <position position="52"/>
    </location>
    <ligand>
        <name>S-adenosyl-L-methionine</name>
        <dbReference type="ChEBI" id="CHEBI:59789"/>
    </ligand>
</feature>
<evidence type="ECO:0000313" key="7">
    <source>
        <dbReference type="EMBL" id="KPQ41990.1"/>
    </source>
</evidence>
<comment type="subcellular location">
    <subcellularLocation>
        <location evidence="5">Cytoplasm</location>
    </subcellularLocation>
</comment>
<dbReference type="InterPro" id="IPR015507">
    <property type="entry name" value="rRNA-MeTfrase_E"/>
</dbReference>
<dbReference type="AlphaFoldDB" id="A0A0P7ZEP8"/>
<dbReference type="PROSITE" id="PS50926">
    <property type="entry name" value="TRAM"/>
    <property type="match status" value="1"/>
</dbReference>
<feature type="binding site" evidence="5">
    <location>
        <position position="109"/>
    </location>
    <ligand>
        <name>S-adenosyl-L-methionine</name>
        <dbReference type="ChEBI" id="CHEBI:59789"/>
    </ligand>
</feature>
<feature type="domain" description="TRAM" evidence="6">
    <location>
        <begin position="196"/>
        <end position="253"/>
    </location>
</feature>
<evidence type="ECO:0000256" key="1">
    <source>
        <dbReference type="ARBA" id="ARBA00022552"/>
    </source>
</evidence>
<organism evidence="7 8">
    <name type="scientific">Candidatus Methanoperedens nitratireducens</name>
    <dbReference type="NCBI Taxonomy" id="1392998"/>
    <lineage>
        <taxon>Archaea</taxon>
        <taxon>Methanobacteriati</taxon>
        <taxon>Methanobacteriota</taxon>
        <taxon>Stenosarchaea group</taxon>
        <taxon>Methanomicrobia</taxon>
        <taxon>Methanosarcinales</taxon>
        <taxon>ANME-2 cluster</taxon>
        <taxon>Candidatus Methanoperedentaceae</taxon>
        <taxon>Candidatus Methanoperedens</taxon>
    </lineage>
</organism>
<dbReference type="InterPro" id="IPR012340">
    <property type="entry name" value="NA-bd_OB-fold"/>
</dbReference>
<feature type="binding site" evidence="5">
    <location>
        <position position="84"/>
    </location>
    <ligand>
        <name>S-adenosyl-L-methionine</name>
        <dbReference type="ChEBI" id="CHEBI:59789"/>
    </ligand>
</feature>
<dbReference type="SUPFAM" id="SSF50249">
    <property type="entry name" value="Nucleic acid-binding proteins"/>
    <property type="match status" value="1"/>
</dbReference>
<dbReference type="HAMAP" id="MF_01547">
    <property type="entry name" value="RNA_methyltr_E"/>
    <property type="match status" value="1"/>
</dbReference>
<comment type="caution">
    <text evidence="7">The sequence shown here is derived from an EMBL/GenBank/DDBJ whole genome shotgun (WGS) entry which is preliminary data.</text>
</comment>
<keyword evidence="5" id="KW-0963">Cytoplasm</keyword>
<dbReference type="PATRIC" id="fig|1719120.3.peg.3759"/>
<dbReference type="InterPro" id="IPR002792">
    <property type="entry name" value="TRAM_dom"/>
</dbReference>
<feature type="binding site" evidence="5">
    <location>
        <position position="68"/>
    </location>
    <ligand>
        <name>S-adenosyl-L-methionine</name>
        <dbReference type="ChEBI" id="CHEBI:59789"/>
    </ligand>
</feature>
<proteinExistence type="inferred from homology"/>
<dbReference type="SUPFAM" id="SSF53335">
    <property type="entry name" value="S-adenosyl-L-methionine-dependent methyltransferases"/>
    <property type="match status" value="1"/>
</dbReference>
<dbReference type="Gene3D" id="3.40.50.150">
    <property type="entry name" value="Vaccinia Virus protein VP39"/>
    <property type="match status" value="1"/>
</dbReference>
<dbReference type="InterPro" id="IPR029063">
    <property type="entry name" value="SAM-dependent_MTases_sf"/>
</dbReference>
<evidence type="ECO:0000259" key="6">
    <source>
        <dbReference type="PROSITE" id="PS50926"/>
    </source>
</evidence>
<dbReference type="Gene3D" id="2.40.50.140">
    <property type="entry name" value="Nucleic acid-binding proteins"/>
    <property type="match status" value="1"/>
</dbReference>
<dbReference type="InterPro" id="IPR002877">
    <property type="entry name" value="RNA_MeTrfase_FtsJ_dom"/>
</dbReference>
<evidence type="ECO:0000313" key="8">
    <source>
        <dbReference type="Proteomes" id="UP000050360"/>
    </source>
</evidence>
<comment type="function">
    <text evidence="5">Specifically methylates the uridine in position 2552 of 23S rRNA at the 2'-O position of the ribose in the fully assembled 50S ribosomal subunit.</text>
</comment>
<keyword evidence="1 5" id="KW-0698">rRNA processing</keyword>
<dbReference type="InterPro" id="IPR050082">
    <property type="entry name" value="RNA_methyltr_RlmE"/>
</dbReference>